<proteinExistence type="predicted"/>
<gene>
    <name evidence="1" type="ORF">FJT64_015613</name>
</gene>
<dbReference type="EMBL" id="VIIS01000067">
    <property type="protein sequence ID" value="KAF0313869.1"/>
    <property type="molecule type" value="Genomic_DNA"/>
</dbReference>
<organism evidence="1 2">
    <name type="scientific">Amphibalanus amphitrite</name>
    <name type="common">Striped barnacle</name>
    <name type="synonym">Balanus amphitrite</name>
    <dbReference type="NCBI Taxonomy" id="1232801"/>
    <lineage>
        <taxon>Eukaryota</taxon>
        <taxon>Metazoa</taxon>
        <taxon>Ecdysozoa</taxon>
        <taxon>Arthropoda</taxon>
        <taxon>Crustacea</taxon>
        <taxon>Multicrustacea</taxon>
        <taxon>Cirripedia</taxon>
        <taxon>Thoracica</taxon>
        <taxon>Thoracicalcarea</taxon>
        <taxon>Balanomorpha</taxon>
        <taxon>Balanoidea</taxon>
        <taxon>Balanidae</taxon>
        <taxon>Amphibalaninae</taxon>
        <taxon>Amphibalanus</taxon>
    </lineage>
</organism>
<comment type="caution">
    <text evidence="1">The sequence shown here is derived from an EMBL/GenBank/DDBJ whole genome shotgun (WGS) entry which is preliminary data.</text>
</comment>
<reference evidence="1 2" key="1">
    <citation type="submission" date="2019-07" db="EMBL/GenBank/DDBJ databases">
        <title>Draft genome assembly of a fouling barnacle, Amphibalanus amphitrite (Darwin, 1854): The first reference genome for Thecostraca.</title>
        <authorList>
            <person name="Kim W."/>
        </authorList>
    </citation>
    <scope>NUCLEOTIDE SEQUENCE [LARGE SCALE GENOMIC DNA]</scope>
    <source>
        <strain evidence="1">SNU_AA5</strain>
        <tissue evidence="1">Soma without cirri and trophi</tissue>
    </source>
</reference>
<evidence type="ECO:0000313" key="1">
    <source>
        <dbReference type="EMBL" id="KAF0313869.1"/>
    </source>
</evidence>
<name>A0A6A4X8P8_AMPAM</name>
<protein>
    <submittedName>
        <fullName evidence="1">Uncharacterized protein</fullName>
    </submittedName>
</protein>
<sequence>MTGTDPRLTCLRPLVRLGASDAAGSPAALLRHPLRSVGAPCRGQLLSAGALRSGGGGGMAAPAPGRL</sequence>
<accession>A0A6A4X8P8</accession>
<dbReference type="Proteomes" id="UP000440578">
    <property type="component" value="Unassembled WGS sequence"/>
</dbReference>
<dbReference type="AlphaFoldDB" id="A0A6A4X8P8"/>
<evidence type="ECO:0000313" key="2">
    <source>
        <dbReference type="Proteomes" id="UP000440578"/>
    </source>
</evidence>
<keyword evidence="2" id="KW-1185">Reference proteome</keyword>